<evidence type="ECO:0000313" key="2">
    <source>
        <dbReference type="Proteomes" id="UP000887581"/>
    </source>
</evidence>
<sequence>MHKYSTETAASASSHQYSRETVRRDSTLQNVYHIENITDYNHHSQERENELSYNNEYHDMRQYNSDEQPNDYFHPCTSGEKYQNYEYQDDHDSR</sequence>
<feature type="region of interest" description="Disordered" evidence="1">
    <location>
        <begin position="62"/>
        <end position="94"/>
    </location>
</feature>
<name>A0A915PYX7_9BILA</name>
<dbReference type="AlphaFoldDB" id="A0A915PYX7"/>
<evidence type="ECO:0000256" key="1">
    <source>
        <dbReference type="SAM" id="MobiDB-lite"/>
    </source>
</evidence>
<feature type="region of interest" description="Disordered" evidence="1">
    <location>
        <begin position="1"/>
        <end position="26"/>
    </location>
</feature>
<dbReference type="WBParaSite" id="sdigi.contig603.g9181.t1">
    <property type="protein sequence ID" value="sdigi.contig603.g9181.t1"/>
    <property type="gene ID" value="sdigi.contig603.g9181"/>
</dbReference>
<organism evidence="2 3">
    <name type="scientific">Setaria digitata</name>
    <dbReference type="NCBI Taxonomy" id="48799"/>
    <lineage>
        <taxon>Eukaryota</taxon>
        <taxon>Metazoa</taxon>
        <taxon>Ecdysozoa</taxon>
        <taxon>Nematoda</taxon>
        <taxon>Chromadorea</taxon>
        <taxon>Rhabditida</taxon>
        <taxon>Spirurina</taxon>
        <taxon>Spiruromorpha</taxon>
        <taxon>Filarioidea</taxon>
        <taxon>Setariidae</taxon>
        <taxon>Setaria</taxon>
    </lineage>
</organism>
<evidence type="ECO:0000313" key="3">
    <source>
        <dbReference type="WBParaSite" id="sdigi.contig603.g9181.t1"/>
    </source>
</evidence>
<keyword evidence="2" id="KW-1185">Reference proteome</keyword>
<accession>A0A915PYX7</accession>
<feature type="compositionally biased region" description="Polar residues" evidence="1">
    <location>
        <begin position="1"/>
        <end position="16"/>
    </location>
</feature>
<reference evidence="3" key="1">
    <citation type="submission" date="2022-11" db="UniProtKB">
        <authorList>
            <consortium name="WormBaseParasite"/>
        </authorList>
    </citation>
    <scope>IDENTIFICATION</scope>
</reference>
<dbReference type="Proteomes" id="UP000887581">
    <property type="component" value="Unplaced"/>
</dbReference>
<protein>
    <submittedName>
        <fullName evidence="3">Uncharacterized protein</fullName>
    </submittedName>
</protein>
<proteinExistence type="predicted"/>
<feature type="compositionally biased region" description="Basic and acidic residues" evidence="1">
    <location>
        <begin position="17"/>
        <end position="26"/>
    </location>
</feature>